<evidence type="ECO:0000256" key="1">
    <source>
        <dbReference type="SAM" id="MobiDB-lite"/>
    </source>
</evidence>
<dbReference type="EMBL" id="CASHTH010003460">
    <property type="protein sequence ID" value="CAI8045241.1"/>
    <property type="molecule type" value="Genomic_DNA"/>
</dbReference>
<dbReference type="AlphaFoldDB" id="A0AA35TD24"/>
<keyword evidence="4" id="KW-1185">Reference proteome</keyword>
<proteinExistence type="predicted"/>
<feature type="compositionally biased region" description="Polar residues" evidence="1">
    <location>
        <begin position="177"/>
        <end position="188"/>
    </location>
</feature>
<evidence type="ECO:0008006" key="5">
    <source>
        <dbReference type="Google" id="ProtNLM"/>
    </source>
</evidence>
<comment type="caution">
    <text evidence="3">The sequence shown here is derived from an EMBL/GenBank/DDBJ whole genome shotgun (WGS) entry which is preliminary data.</text>
</comment>
<feature type="non-terminal residue" evidence="3">
    <location>
        <position position="390"/>
    </location>
</feature>
<organism evidence="3 4">
    <name type="scientific">Geodia barretti</name>
    <name type="common">Barrett's horny sponge</name>
    <dbReference type="NCBI Taxonomy" id="519541"/>
    <lineage>
        <taxon>Eukaryota</taxon>
        <taxon>Metazoa</taxon>
        <taxon>Porifera</taxon>
        <taxon>Demospongiae</taxon>
        <taxon>Heteroscleromorpha</taxon>
        <taxon>Tetractinellida</taxon>
        <taxon>Astrophorina</taxon>
        <taxon>Geodiidae</taxon>
        <taxon>Geodia</taxon>
    </lineage>
</organism>
<feature type="compositionally biased region" description="Polar residues" evidence="1">
    <location>
        <begin position="138"/>
        <end position="169"/>
    </location>
</feature>
<keyword evidence="2" id="KW-0472">Membrane</keyword>
<evidence type="ECO:0000256" key="2">
    <source>
        <dbReference type="SAM" id="Phobius"/>
    </source>
</evidence>
<sequence>GDFSVAGVATALAAGVGGGLSVVFVLVVFSIGFLCALCFCRRRRNTSTDEESELSLNTMDSTPPPHHYDEIPPPSGETPPTFNENQSPPIETPPTSKKTQPATNKTPPTSDNLMSNETPPPFNSTPPVSRYTLPPKYPSSNLSPPEQMDPSSRQDSRGSNTDNPDSPSHSGGCEQAGNRTPRQVSQEQAKGRALKYKDLVVELKDLAAQWYIMGLQLGLSPATLDEIGGGRDDASNCLRNVLQEWLESSTPCTKAKIVEAIRCPTIKIMWLAKKIENNTEIPDQLTIENHSLLHDTLTKALAHKFQELGVQLDLELSQIQALSYRRVDMSEHLHKMLERWMSEGQWSSDERAEPLRRICEALESDCVRQRRLARELREKWKDCYLAIVDT</sequence>
<dbReference type="Proteomes" id="UP001174909">
    <property type="component" value="Unassembled WGS sequence"/>
</dbReference>
<protein>
    <recommendedName>
        <fullName evidence="5">Death domain-containing protein</fullName>
    </recommendedName>
</protein>
<accession>A0AA35TD24</accession>
<evidence type="ECO:0000313" key="4">
    <source>
        <dbReference type="Proteomes" id="UP001174909"/>
    </source>
</evidence>
<feature type="transmembrane region" description="Helical" evidence="2">
    <location>
        <begin position="12"/>
        <end position="39"/>
    </location>
</feature>
<gene>
    <name evidence="3" type="ORF">GBAR_LOCUS25044</name>
</gene>
<evidence type="ECO:0000313" key="3">
    <source>
        <dbReference type="EMBL" id="CAI8045241.1"/>
    </source>
</evidence>
<name>A0AA35TD24_GEOBA</name>
<dbReference type="Gene3D" id="1.10.533.10">
    <property type="entry name" value="Death Domain, Fas"/>
    <property type="match status" value="1"/>
</dbReference>
<reference evidence="3" key="1">
    <citation type="submission" date="2023-03" db="EMBL/GenBank/DDBJ databases">
        <authorList>
            <person name="Steffen K."/>
            <person name="Cardenas P."/>
        </authorList>
    </citation>
    <scope>NUCLEOTIDE SEQUENCE</scope>
</reference>
<keyword evidence="2" id="KW-0812">Transmembrane</keyword>
<dbReference type="InterPro" id="IPR011029">
    <property type="entry name" value="DEATH-like_dom_sf"/>
</dbReference>
<feature type="region of interest" description="Disordered" evidence="1">
    <location>
        <begin position="46"/>
        <end position="191"/>
    </location>
</feature>
<keyword evidence="2" id="KW-1133">Transmembrane helix</keyword>
<feature type="compositionally biased region" description="Polar residues" evidence="1">
    <location>
        <begin position="78"/>
        <end position="117"/>
    </location>
</feature>